<evidence type="ECO:0000313" key="2">
    <source>
        <dbReference type="Proteomes" id="UP000621540"/>
    </source>
</evidence>
<proteinExistence type="predicted"/>
<dbReference type="Pfam" id="PF13189">
    <property type="entry name" value="Cytidylate_kin2"/>
    <property type="match status" value="1"/>
</dbReference>
<name>A0ABR7I6A2_9FIRM</name>
<dbReference type="Proteomes" id="UP000621540">
    <property type="component" value="Unassembled WGS sequence"/>
</dbReference>
<accession>A0ABR7I6A2</accession>
<evidence type="ECO:0000313" key="1">
    <source>
        <dbReference type="EMBL" id="MBC5752425.1"/>
    </source>
</evidence>
<organism evidence="1 2">
    <name type="scientific">Roseburia yibonii</name>
    <dbReference type="NCBI Taxonomy" id="2763063"/>
    <lineage>
        <taxon>Bacteria</taxon>
        <taxon>Bacillati</taxon>
        <taxon>Bacillota</taxon>
        <taxon>Clostridia</taxon>
        <taxon>Lachnospirales</taxon>
        <taxon>Lachnospiraceae</taxon>
        <taxon>Roseburia</taxon>
    </lineage>
</organism>
<reference evidence="1 2" key="1">
    <citation type="submission" date="2020-08" db="EMBL/GenBank/DDBJ databases">
        <title>Genome public.</title>
        <authorList>
            <person name="Liu C."/>
            <person name="Sun Q."/>
        </authorList>
    </citation>
    <scope>NUCLEOTIDE SEQUENCE [LARGE SCALE GENOMIC DNA]</scope>
    <source>
        <strain evidence="1 2">BX0805</strain>
    </source>
</reference>
<sequence length="196" mass="22356">MKKIITISREFGAGGGEIGRRLADSLGYDYYDKELILMAAAQADIDVSSLIEWDEKVPVNFGFTQSLFNFYNKPLSEKIFQAQKQVIRKIGEKGHCVIVGRNANAILKEYDDCLNVFVRADFNWRLNRMKDRMEHLTEAQAADEIRAIDRVRKKYCTYYTNTSFGSMEQYDIALNSSRIGVDACVRAVLALAKEDN</sequence>
<dbReference type="EMBL" id="JACOQH010000001">
    <property type="protein sequence ID" value="MBC5752425.1"/>
    <property type="molecule type" value="Genomic_DNA"/>
</dbReference>
<dbReference type="Gene3D" id="3.40.50.300">
    <property type="entry name" value="P-loop containing nucleotide triphosphate hydrolases"/>
    <property type="match status" value="1"/>
</dbReference>
<protein>
    <submittedName>
        <fullName evidence="1">Cytidylate kinase-like family protein</fullName>
    </submittedName>
</protein>
<gene>
    <name evidence="1" type="ORF">H8Z76_00040</name>
</gene>
<keyword evidence="2" id="KW-1185">Reference proteome</keyword>
<comment type="caution">
    <text evidence="1">The sequence shown here is derived from an EMBL/GenBank/DDBJ whole genome shotgun (WGS) entry which is preliminary data.</text>
</comment>
<dbReference type="SUPFAM" id="SSF52540">
    <property type="entry name" value="P-loop containing nucleoside triphosphate hydrolases"/>
    <property type="match status" value="1"/>
</dbReference>
<dbReference type="RefSeq" id="WP_022514718.1">
    <property type="nucleotide sequence ID" value="NZ_JACOQH010000001.1"/>
</dbReference>
<dbReference type="InterPro" id="IPR027417">
    <property type="entry name" value="P-loop_NTPase"/>
</dbReference>